<name>C5J5K3_MESCH</name>
<evidence type="ECO:0000313" key="2">
    <source>
        <dbReference type="Proteomes" id="UP000001491"/>
    </source>
</evidence>
<protein>
    <recommendedName>
        <fullName evidence="3">Soluble ligand binding domain-containing protein</fullName>
    </recommendedName>
</protein>
<dbReference type="KEGG" id="mco:MCJ_000490"/>
<reference evidence="2" key="1">
    <citation type="journal article" date="2009" name="BMC Bioinformatics">
        <title>The Mycoplasma conjunctivae genome sequencing, annotation and analysis.</title>
        <authorList>
            <person name="Calderon-Copete S.P."/>
            <person name="Wigger G."/>
            <person name="Wunderlin C."/>
            <person name="Schmidheini T."/>
            <person name="Frey J."/>
            <person name="Quail M.A."/>
            <person name="Falquet L."/>
        </authorList>
    </citation>
    <scope>NUCLEOTIDE SEQUENCE [LARGE SCALE GENOMIC DNA]</scope>
    <source>
        <strain evidence="2">ATCC 25834 / NCTC 10147 / HRC/581</strain>
    </source>
</reference>
<organism evidence="1 2">
    <name type="scientific">Mesomycoplasma conjunctivae (strain ATCC 25834 / NCTC 10147 / HRC/581)</name>
    <name type="common">Mycoplasma conjunctivae</name>
    <dbReference type="NCBI Taxonomy" id="572263"/>
    <lineage>
        <taxon>Bacteria</taxon>
        <taxon>Bacillati</taxon>
        <taxon>Mycoplasmatota</taxon>
        <taxon>Mycoplasmoidales</taxon>
        <taxon>Metamycoplasmataceae</taxon>
        <taxon>Mesomycoplasma</taxon>
    </lineage>
</organism>
<evidence type="ECO:0000313" key="1">
    <source>
        <dbReference type="EMBL" id="CAT04726.1"/>
    </source>
</evidence>
<accession>C5J5K3</accession>
<dbReference type="HOGENOM" id="CLU_2343656_0_0_14"/>
<proteinExistence type="predicted"/>
<keyword evidence="2" id="KW-1185">Reference proteome</keyword>
<dbReference type="AlphaFoldDB" id="C5J5K3"/>
<evidence type="ECO:0008006" key="3">
    <source>
        <dbReference type="Google" id="ProtNLM"/>
    </source>
</evidence>
<gene>
    <name evidence="1" type="ordered locus">MCJ_000490</name>
</gene>
<dbReference type="Proteomes" id="UP000001491">
    <property type="component" value="Chromosome"/>
</dbReference>
<sequence length="97" mass="11102">MKRFYKVFILALLGVAIIWFVTNQIIAQQTYTNKNIKITINSGVKKPGTKIFKSGTTLREILFVFEINPDVDLSSLNLNQNIKIDMIINLKKNTKTN</sequence>
<dbReference type="EMBL" id="FM864216">
    <property type="protein sequence ID" value="CAT04726.1"/>
    <property type="molecule type" value="Genomic_DNA"/>
</dbReference>